<protein>
    <submittedName>
        <fullName evidence="2">Carboxypeptidase regulatory-like domain-containing protein</fullName>
    </submittedName>
</protein>
<feature type="transmembrane region" description="Helical" evidence="1">
    <location>
        <begin position="103"/>
        <end position="120"/>
    </location>
</feature>
<keyword evidence="2" id="KW-0121">Carboxypeptidase</keyword>
<dbReference type="GO" id="GO:0004180">
    <property type="term" value="F:carboxypeptidase activity"/>
    <property type="evidence" value="ECO:0007669"/>
    <property type="project" value="UniProtKB-KW"/>
</dbReference>
<feature type="transmembrane region" description="Helical" evidence="1">
    <location>
        <begin position="65"/>
        <end position="83"/>
    </location>
</feature>
<keyword evidence="2" id="KW-0645">Protease</keyword>
<feature type="transmembrane region" description="Helical" evidence="1">
    <location>
        <begin position="256"/>
        <end position="275"/>
    </location>
</feature>
<dbReference type="Proteomes" id="UP000280434">
    <property type="component" value="Unassembled WGS sequence"/>
</dbReference>
<feature type="transmembrane region" description="Helical" evidence="1">
    <location>
        <begin position="219"/>
        <end position="236"/>
    </location>
</feature>
<dbReference type="SUPFAM" id="SSF49452">
    <property type="entry name" value="Starch-binding domain-like"/>
    <property type="match status" value="1"/>
</dbReference>
<evidence type="ECO:0000256" key="1">
    <source>
        <dbReference type="SAM" id="Phobius"/>
    </source>
</evidence>
<gene>
    <name evidence="2" type="ORF">D7S89_13920</name>
</gene>
<dbReference type="OrthoDB" id="8544275at2"/>
<dbReference type="AlphaFoldDB" id="A0A494XET6"/>
<accession>A0A494XET6</accession>
<keyword evidence="2" id="KW-0378">Hydrolase</keyword>
<feature type="transmembrane region" description="Helical" evidence="1">
    <location>
        <begin position="307"/>
        <end position="328"/>
    </location>
</feature>
<reference evidence="2 3" key="1">
    <citation type="submission" date="2018-10" db="EMBL/GenBank/DDBJ databases">
        <title>Paraburkholderia sp. 7MK8-2, isolated from soil.</title>
        <authorList>
            <person name="Gao Z.-H."/>
            <person name="Qiu L.-H."/>
        </authorList>
    </citation>
    <scope>NUCLEOTIDE SEQUENCE [LARGE SCALE GENOMIC DNA]</scope>
    <source>
        <strain evidence="2 3">7MK8-2</strain>
    </source>
</reference>
<sequence length="456" mass="48245">MSDSAGSQGNVSPSSRKRWSAHLHAWWANVDAIFPFLVFILLLSFIVVSCLAAIKLGGLGDWKRYSPFVALIILSVAFGLWFMDCFTGDPDRPLSRRQQSFKFAYMFTMTTFVVMIYPMVNPWQPDILGPISLIRGCVDAQKDTSVPMSIRCGPTDLFPNAAPATTLTAANSGNDASLVSNVASASASASSDSQEGTVDAMGPSRRYTERKGFDYRPSYPWLVVIGGTYGTDAGLAEKAATNPPLAGPYQIVEGGFVLPFYILLLALIGAAISLTRRIPELQKRSEPGYVGTDDQPPLDNRTVREAVVFQIMQLITAPFIAMVAYYAIAPNGVASGIALAFMSGFGSELVLLQIRGVVEGLHPKSSVKLGATSTATGVGAISGTVVAVNGQPVSGVTVTVQKHSELTAVTDSDGAFTIENVPPGDWTLDASGGSHTGSACVTIVVNCTSQVKVTVA</sequence>
<keyword evidence="1" id="KW-0812">Transmembrane</keyword>
<evidence type="ECO:0000313" key="3">
    <source>
        <dbReference type="Proteomes" id="UP000280434"/>
    </source>
</evidence>
<evidence type="ECO:0000313" key="2">
    <source>
        <dbReference type="EMBL" id="RKP48402.1"/>
    </source>
</evidence>
<keyword evidence="3" id="KW-1185">Reference proteome</keyword>
<feature type="transmembrane region" description="Helical" evidence="1">
    <location>
        <begin position="32"/>
        <end position="53"/>
    </location>
</feature>
<keyword evidence="1" id="KW-0472">Membrane</keyword>
<dbReference type="GO" id="GO:0030246">
    <property type="term" value="F:carbohydrate binding"/>
    <property type="evidence" value="ECO:0007669"/>
    <property type="project" value="InterPro"/>
</dbReference>
<dbReference type="EMBL" id="RBZV01000004">
    <property type="protein sequence ID" value="RKP48402.1"/>
    <property type="molecule type" value="Genomic_DNA"/>
</dbReference>
<comment type="caution">
    <text evidence="2">The sequence shown here is derived from an EMBL/GenBank/DDBJ whole genome shotgun (WGS) entry which is preliminary data.</text>
</comment>
<dbReference type="RefSeq" id="WP_121278250.1">
    <property type="nucleotide sequence ID" value="NZ_RBZV01000004.1"/>
</dbReference>
<feature type="transmembrane region" description="Helical" evidence="1">
    <location>
        <begin position="334"/>
        <end position="354"/>
    </location>
</feature>
<organism evidence="2 3">
    <name type="scientific">Trinickia fusca</name>
    <dbReference type="NCBI Taxonomy" id="2419777"/>
    <lineage>
        <taxon>Bacteria</taxon>
        <taxon>Pseudomonadati</taxon>
        <taxon>Pseudomonadota</taxon>
        <taxon>Betaproteobacteria</taxon>
        <taxon>Burkholderiales</taxon>
        <taxon>Burkholderiaceae</taxon>
        <taxon>Trinickia</taxon>
    </lineage>
</organism>
<dbReference type="Gene3D" id="2.60.40.1120">
    <property type="entry name" value="Carboxypeptidase-like, regulatory domain"/>
    <property type="match status" value="1"/>
</dbReference>
<dbReference type="Pfam" id="PF13620">
    <property type="entry name" value="CarboxypepD_reg"/>
    <property type="match status" value="1"/>
</dbReference>
<dbReference type="InterPro" id="IPR013784">
    <property type="entry name" value="Carb-bd-like_fold"/>
</dbReference>
<keyword evidence="1" id="KW-1133">Transmembrane helix</keyword>
<proteinExistence type="predicted"/>
<name>A0A494XET6_9BURK</name>